<proteinExistence type="predicted"/>
<reference evidence="1" key="1">
    <citation type="submission" date="2014-09" db="EMBL/GenBank/DDBJ databases">
        <authorList>
            <person name="Magalhaes I.L.F."/>
            <person name="Oliveira U."/>
            <person name="Santos F.R."/>
            <person name="Vidigal T.H.D.A."/>
            <person name="Brescovit A.D."/>
            <person name="Santos A.J."/>
        </authorList>
    </citation>
    <scope>NUCLEOTIDE SEQUENCE</scope>
    <source>
        <tissue evidence="1">Shoot tissue taken approximately 20 cm above the soil surface</tissue>
    </source>
</reference>
<reference evidence="1" key="2">
    <citation type="journal article" date="2015" name="Data Brief">
        <title>Shoot transcriptome of the giant reed, Arundo donax.</title>
        <authorList>
            <person name="Barrero R.A."/>
            <person name="Guerrero F.D."/>
            <person name="Moolhuijzen P."/>
            <person name="Goolsby J.A."/>
            <person name="Tidwell J."/>
            <person name="Bellgard S.E."/>
            <person name="Bellgard M.I."/>
        </authorList>
    </citation>
    <scope>NUCLEOTIDE SEQUENCE</scope>
    <source>
        <tissue evidence="1">Shoot tissue taken approximately 20 cm above the soil surface</tissue>
    </source>
</reference>
<sequence length="35" mass="4033">MLIQICMLNIFPRIQILHLHTMVHATKFSGVKQLG</sequence>
<accession>A0A0A9EJU7</accession>
<name>A0A0A9EJU7_ARUDO</name>
<dbReference type="AlphaFoldDB" id="A0A0A9EJU7"/>
<organism evidence="1">
    <name type="scientific">Arundo donax</name>
    <name type="common">Giant reed</name>
    <name type="synonym">Donax arundinaceus</name>
    <dbReference type="NCBI Taxonomy" id="35708"/>
    <lineage>
        <taxon>Eukaryota</taxon>
        <taxon>Viridiplantae</taxon>
        <taxon>Streptophyta</taxon>
        <taxon>Embryophyta</taxon>
        <taxon>Tracheophyta</taxon>
        <taxon>Spermatophyta</taxon>
        <taxon>Magnoliopsida</taxon>
        <taxon>Liliopsida</taxon>
        <taxon>Poales</taxon>
        <taxon>Poaceae</taxon>
        <taxon>PACMAD clade</taxon>
        <taxon>Arundinoideae</taxon>
        <taxon>Arundineae</taxon>
        <taxon>Arundo</taxon>
    </lineage>
</organism>
<dbReference type="EMBL" id="GBRH01196891">
    <property type="protein sequence ID" value="JAE01005.1"/>
    <property type="molecule type" value="Transcribed_RNA"/>
</dbReference>
<evidence type="ECO:0000313" key="1">
    <source>
        <dbReference type="EMBL" id="JAE01005.1"/>
    </source>
</evidence>
<protein>
    <submittedName>
        <fullName evidence="1">Uncharacterized protein</fullName>
    </submittedName>
</protein>